<evidence type="ECO:0000256" key="1">
    <source>
        <dbReference type="SAM" id="Phobius"/>
    </source>
</evidence>
<keyword evidence="1" id="KW-0472">Membrane</keyword>
<dbReference type="KEGG" id="hoh:Hoch_2091"/>
<reference evidence="2 3" key="1">
    <citation type="journal article" date="2010" name="Stand. Genomic Sci.">
        <title>Complete genome sequence of Haliangium ochraceum type strain (SMP-2).</title>
        <authorList>
            <consortium name="US DOE Joint Genome Institute (JGI-PGF)"/>
            <person name="Ivanova N."/>
            <person name="Daum C."/>
            <person name="Lang E."/>
            <person name="Abt B."/>
            <person name="Kopitz M."/>
            <person name="Saunders E."/>
            <person name="Lapidus A."/>
            <person name="Lucas S."/>
            <person name="Glavina Del Rio T."/>
            <person name="Nolan M."/>
            <person name="Tice H."/>
            <person name="Copeland A."/>
            <person name="Cheng J.F."/>
            <person name="Chen F."/>
            <person name="Bruce D."/>
            <person name="Goodwin L."/>
            <person name="Pitluck S."/>
            <person name="Mavromatis K."/>
            <person name="Pati A."/>
            <person name="Mikhailova N."/>
            <person name="Chen A."/>
            <person name="Palaniappan K."/>
            <person name="Land M."/>
            <person name="Hauser L."/>
            <person name="Chang Y.J."/>
            <person name="Jeffries C.D."/>
            <person name="Detter J.C."/>
            <person name="Brettin T."/>
            <person name="Rohde M."/>
            <person name="Goker M."/>
            <person name="Bristow J."/>
            <person name="Markowitz V."/>
            <person name="Eisen J.A."/>
            <person name="Hugenholtz P."/>
            <person name="Kyrpides N.C."/>
            <person name="Klenk H.P."/>
        </authorList>
    </citation>
    <scope>NUCLEOTIDE SEQUENCE [LARGE SCALE GENOMIC DNA]</scope>
    <source>
        <strain evidence="3">DSM 14365 / CIP 107738 / JCM 11303 / AJ 13395 / SMP-2</strain>
    </source>
</reference>
<sequence>MRRIRSERSQTFGFPIGLTLGFRLGLTISLGLGLVACDPDETPSTDAGPTPEIDAMEPVDVDAGAKELVWEQSFDTYTEGFFLNIWGPAADDLYVVGGTPEVGQVVHYDGTAWTPLTLGVDVPLLNWAYGFGPDDITIVGNGGTVIHWDGASWSLQETPTEQDLWGVWGAAPDDLWSVGGGGREPGQQTLLHFDGESWSEAEVPELERANVYAFYKVWGTAADNIYVVGQSGVVLHYDGATWTEEFAGVSDDLVSVWGSSPDNIIAVGGRGSAAMSVWDGSTWEPLSIPTLPGLNGVWVDAEGIAYIVGVDGVFLRLDVASRDYDDGFAALPQLAAMVFHAAFSPDGTTVYGVGGNLGTSIPQYYGIVFEAKITEE</sequence>
<dbReference type="InterPro" id="IPR011044">
    <property type="entry name" value="Quino_amine_DH_bsu"/>
</dbReference>
<organism evidence="2 3">
    <name type="scientific">Haliangium ochraceum (strain DSM 14365 / JCM 11303 / SMP-2)</name>
    <dbReference type="NCBI Taxonomy" id="502025"/>
    <lineage>
        <taxon>Bacteria</taxon>
        <taxon>Pseudomonadati</taxon>
        <taxon>Myxococcota</taxon>
        <taxon>Polyangia</taxon>
        <taxon>Haliangiales</taxon>
        <taxon>Kofleriaceae</taxon>
        <taxon>Haliangium</taxon>
    </lineage>
</organism>
<dbReference type="Proteomes" id="UP000001880">
    <property type="component" value="Chromosome"/>
</dbReference>
<dbReference type="RefSeq" id="WP_012827244.1">
    <property type="nucleotide sequence ID" value="NC_013440.1"/>
</dbReference>
<name>D0LGR4_HALO1</name>
<gene>
    <name evidence="2" type="ordered locus">Hoch_2091</name>
</gene>
<dbReference type="HOGENOM" id="CLU_735228_0_0_7"/>
<dbReference type="SUPFAM" id="SSF50969">
    <property type="entry name" value="YVTN repeat-like/Quinoprotein amine dehydrogenase"/>
    <property type="match status" value="1"/>
</dbReference>
<keyword evidence="3" id="KW-1185">Reference proteome</keyword>
<accession>D0LGR4</accession>
<dbReference type="EMBL" id="CP001804">
    <property type="protein sequence ID" value="ACY14636.1"/>
    <property type="molecule type" value="Genomic_DNA"/>
</dbReference>
<dbReference type="eggNOG" id="COG4447">
    <property type="taxonomic scope" value="Bacteria"/>
</dbReference>
<evidence type="ECO:0000313" key="3">
    <source>
        <dbReference type="Proteomes" id="UP000001880"/>
    </source>
</evidence>
<dbReference type="STRING" id="502025.Hoch_2091"/>
<proteinExistence type="predicted"/>
<dbReference type="AlphaFoldDB" id="D0LGR4"/>
<protein>
    <recommendedName>
        <fullName evidence="4">Photosynthesis system II assembly factor Ycf48/Hcf136-like domain-containing protein</fullName>
    </recommendedName>
</protein>
<evidence type="ECO:0008006" key="4">
    <source>
        <dbReference type="Google" id="ProtNLM"/>
    </source>
</evidence>
<feature type="transmembrane region" description="Helical" evidence="1">
    <location>
        <begin position="12"/>
        <end position="36"/>
    </location>
</feature>
<evidence type="ECO:0000313" key="2">
    <source>
        <dbReference type="EMBL" id="ACY14636.1"/>
    </source>
</evidence>
<keyword evidence="1" id="KW-1133">Transmembrane helix</keyword>
<keyword evidence="1" id="KW-0812">Transmembrane</keyword>